<evidence type="ECO:0000256" key="4">
    <source>
        <dbReference type="ARBA" id="ARBA00022605"/>
    </source>
</evidence>
<evidence type="ECO:0000256" key="10">
    <source>
        <dbReference type="ARBA" id="ARBA00048523"/>
    </source>
</evidence>
<evidence type="ECO:0000256" key="3">
    <source>
        <dbReference type="ARBA" id="ARBA00012640"/>
    </source>
</evidence>
<keyword evidence="6" id="KW-0378">Hydrolase</keyword>
<evidence type="ECO:0000313" key="14">
    <source>
        <dbReference type="Proteomes" id="UP000277577"/>
    </source>
</evidence>
<keyword evidence="14" id="KW-1185">Reference proteome</keyword>
<proteinExistence type="predicted"/>
<comment type="pathway">
    <text evidence="2">Amino-acid biosynthesis; L-serine biosynthesis; L-serine from 3-phospho-D-glycerate: step 3/3.</text>
</comment>
<dbReference type="PATRIC" id="fig|28084.5.peg.938"/>
<dbReference type="GO" id="GO:0005737">
    <property type="term" value="C:cytoplasm"/>
    <property type="evidence" value="ECO:0007669"/>
    <property type="project" value="TreeGrafter"/>
</dbReference>
<dbReference type="PANTHER" id="PTHR43344">
    <property type="entry name" value="PHOSPHOSERINE PHOSPHATASE"/>
    <property type="match status" value="1"/>
</dbReference>
<dbReference type="EC" id="3.1.3.3" evidence="3"/>
<keyword evidence="4" id="KW-0028">Amino-acid biosynthesis</keyword>
<dbReference type="GO" id="GO:0036424">
    <property type="term" value="F:L-phosphoserine phosphatase activity"/>
    <property type="evidence" value="ECO:0007669"/>
    <property type="project" value="TreeGrafter"/>
</dbReference>
<evidence type="ECO:0000256" key="2">
    <source>
        <dbReference type="ARBA" id="ARBA00005135"/>
    </source>
</evidence>
<dbReference type="InterPro" id="IPR023214">
    <property type="entry name" value="HAD_sf"/>
</dbReference>
<comment type="catalytic activity">
    <reaction evidence="9">
        <text>O-phospho-L-serine + H2O = L-serine + phosphate</text>
        <dbReference type="Rhea" id="RHEA:21208"/>
        <dbReference type="ChEBI" id="CHEBI:15377"/>
        <dbReference type="ChEBI" id="CHEBI:33384"/>
        <dbReference type="ChEBI" id="CHEBI:43474"/>
        <dbReference type="ChEBI" id="CHEBI:57524"/>
        <dbReference type="EC" id="3.1.3.3"/>
    </reaction>
</comment>
<comment type="catalytic activity">
    <reaction evidence="10">
        <text>O-phospho-D-serine + H2O = D-serine + phosphate</text>
        <dbReference type="Rhea" id="RHEA:24873"/>
        <dbReference type="ChEBI" id="CHEBI:15377"/>
        <dbReference type="ChEBI" id="CHEBI:35247"/>
        <dbReference type="ChEBI" id="CHEBI:43474"/>
        <dbReference type="ChEBI" id="CHEBI:58680"/>
        <dbReference type="EC" id="3.1.3.3"/>
    </reaction>
</comment>
<evidence type="ECO:0000256" key="6">
    <source>
        <dbReference type="ARBA" id="ARBA00022801"/>
    </source>
</evidence>
<dbReference type="STRING" id="28084.Lche_0869"/>
<evidence type="ECO:0000256" key="8">
    <source>
        <dbReference type="ARBA" id="ARBA00023299"/>
    </source>
</evidence>
<evidence type="ECO:0000313" key="11">
    <source>
        <dbReference type="EMBL" id="KTC78849.1"/>
    </source>
</evidence>
<evidence type="ECO:0000256" key="7">
    <source>
        <dbReference type="ARBA" id="ARBA00022842"/>
    </source>
</evidence>
<evidence type="ECO:0000256" key="5">
    <source>
        <dbReference type="ARBA" id="ARBA00022723"/>
    </source>
</evidence>
<dbReference type="EMBL" id="LR134173">
    <property type="protein sequence ID" value="VEB35738.1"/>
    <property type="molecule type" value="Genomic_DNA"/>
</dbReference>
<keyword evidence="8" id="KW-0718">Serine biosynthesis</keyword>
<keyword evidence="5" id="KW-0479">Metal-binding</keyword>
<evidence type="ECO:0000256" key="1">
    <source>
        <dbReference type="ARBA" id="ARBA00001946"/>
    </source>
</evidence>
<dbReference type="NCBIfam" id="TIGR01488">
    <property type="entry name" value="HAD-SF-IB"/>
    <property type="match status" value="1"/>
</dbReference>
<organism evidence="11 13">
    <name type="scientific">Legionella cherrii</name>
    <dbReference type="NCBI Taxonomy" id="28084"/>
    <lineage>
        <taxon>Bacteria</taxon>
        <taxon>Pseudomonadati</taxon>
        <taxon>Pseudomonadota</taxon>
        <taxon>Gammaproteobacteria</taxon>
        <taxon>Legionellales</taxon>
        <taxon>Legionellaceae</taxon>
        <taxon>Legionella</taxon>
    </lineage>
</organism>
<gene>
    <name evidence="11" type="ORF">Lche_0869</name>
    <name evidence="12" type="ORF">NCTC11976_01509</name>
</gene>
<dbReference type="GO" id="GO:0000287">
    <property type="term" value="F:magnesium ion binding"/>
    <property type="evidence" value="ECO:0007669"/>
    <property type="project" value="TreeGrafter"/>
</dbReference>
<dbReference type="OrthoDB" id="9790031at2"/>
<dbReference type="EMBL" id="LNXW01000013">
    <property type="protein sequence ID" value="KTC78849.1"/>
    <property type="molecule type" value="Genomic_DNA"/>
</dbReference>
<evidence type="ECO:0000313" key="12">
    <source>
        <dbReference type="EMBL" id="VEB35738.1"/>
    </source>
</evidence>
<dbReference type="Gene3D" id="3.40.50.1000">
    <property type="entry name" value="HAD superfamily/HAD-like"/>
    <property type="match status" value="1"/>
</dbReference>
<reference evidence="11 13" key="1">
    <citation type="submission" date="2015-11" db="EMBL/GenBank/DDBJ databases">
        <title>Genomic analysis of 38 Legionella species identifies large and diverse effector repertoires.</title>
        <authorList>
            <person name="Burstein D."/>
            <person name="Amaro F."/>
            <person name="Zusman T."/>
            <person name="Lifshitz Z."/>
            <person name="Cohen O."/>
            <person name="Gilbert J.A."/>
            <person name="Pupko T."/>
            <person name="Shuman H.A."/>
            <person name="Segal G."/>
        </authorList>
    </citation>
    <scope>NUCLEOTIDE SEQUENCE [LARGE SCALE GENOMIC DNA]</scope>
    <source>
        <strain evidence="11 13">ORW</strain>
    </source>
</reference>
<evidence type="ECO:0000313" key="13">
    <source>
        <dbReference type="Proteomes" id="UP000054921"/>
    </source>
</evidence>
<dbReference type="InterPro" id="IPR036412">
    <property type="entry name" value="HAD-like_sf"/>
</dbReference>
<dbReference type="Proteomes" id="UP000054921">
    <property type="component" value="Unassembled WGS sequence"/>
</dbReference>
<dbReference type="RefSeq" id="WP_028382340.1">
    <property type="nucleotide sequence ID" value="NZ_CAAAIT010000002.1"/>
</dbReference>
<dbReference type="Proteomes" id="UP000277577">
    <property type="component" value="Chromosome"/>
</dbReference>
<dbReference type="Pfam" id="PF12710">
    <property type="entry name" value="HAD"/>
    <property type="match status" value="1"/>
</dbReference>
<comment type="cofactor">
    <cofactor evidence="1">
        <name>Mg(2+)</name>
        <dbReference type="ChEBI" id="CHEBI:18420"/>
    </cofactor>
</comment>
<evidence type="ECO:0000256" key="9">
    <source>
        <dbReference type="ARBA" id="ARBA00048138"/>
    </source>
</evidence>
<protein>
    <recommendedName>
        <fullName evidence="3">phosphoserine phosphatase</fullName>
        <ecNumber evidence="3">3.1.3.3</ecNumber>
    </recommendedName>
</protein>
<keyword evidence="7" id="KW-0460">Magnesium</keyword>
<dbReference type="Gene3D" id="1.10.150.210">
    <property type="entry name" value="Phosphoserine phosphatase, domain 2"/>
    <property type="match status" value="1"/>
</dbReference>
<sequence>MDNRNPWALNVPIDAFFFDCDGTLSLIEGINVLATMNGVAKEVHQITARCMGKTGMTLDDYRQRLTYVQPTKKQVEELAECYKRHTAPGAQDLIQLLLRLHKKIYIISAGIKAAVVPFAQTLGIPPSHVLAVDVYFDEKGNYQGFDEQSNMTQGNGKTVEIASVLKPGEHSLLVGDGVSDWEARETVTRFIGFAGLSPKEWVKKHSNFYICSTSFYPIIPLGLTQNELNQLSSQDYAYYEKGLTDIYNSVVLIKGNDHVYYSGS</sequence>
<reference evidence="12 14" key="2">
    <citation type="submission" date="2018-12" db="EMBL/GenBank/DDBJ databases">
        <authorList>
            <consortium name="Pathogen Informatics"/>
        </authorList>
    </citation>
    <scope>NUCLEOTIDE SEQUENCE [LARGE SCALE GENOMIC DNA]</scope>
    <source>
        <strain evidence="12 14">NCTC11976</strain>
    </source>
</reference>
<dbReference type="GO" id="GO:0006564">
    <property type="term" value="P:L-serine biosynthetic process"/>
    <property type="evidence" value="ECO:0007669"/>
    <property type="project" value="UniProtKB-KW"/>
</dbReference>
<accession>A0A0W0S6X3</accession>
<name>A0A0W0S6X3_9GAMM</name>
<dbReference type="PANTHER" id="PTHR43344:SF2">
    <property type="entry name" value="PHOSPHOSERINE PHOSPHATASE"/>
    <property type="match status" value="1"/>
</dbReference>
<dbReference type="SUPFAM" id="SSF56784">
    <property type="entry name" value="HAD-like"/>
    <property type="match status" value="1"/>
</dbReference>
<dbReference type="InterPro" id="IPR050582">
    <property type="entry name" value="HAD-like_SerB"/>
</dbReference>
<dbReference type="AlphaFoldDB" id="A0A0W0S6X3"/>